<name>A0A8J3EQC1_9PROT</name>
<comment type="caution">
    <text evidence="7">The sequence shown here is derived from an EMBL/GenBank/DDBJ whole genome shotgun (WGS) entry which is preliminary data.</text>
</comment>
<dbReference type="Pfam" id="PF00005">
    <property type="entry name" value="ABC_tran"/>
    <property type="match status" value="1"/>
</dbReference>
<dbReference type="GO" id="GO:0005524">
    <property type="term" value="F:ATP binding"/>
    <property type="evidence" value="ECO:0007669"/>
    <property type="project" value="UniProtKB-KW"/>
</dbReference>
<reference evidence="7" key="3">
    <citation type="submission" date="2020-09" db="EMBL/GenBank/DDBJ databases">
        <authorList>
            <person name="Sun Q."/>
            <person name="Zhou Y."/>
        </authorList>
    </citation>
    <scope>NUCLEOTIDE SEQUENCE</scope>
    <source>
        <strain evidence="7">CGMCC 1.14984</strain>
    </source>
</reference>
<accession>A0A8J3EQC1</accession>
<sequence length="318" mass="34286">MTSTTDLPLTVSGVHHHYRGQKTLNGIDLTLQSGEVLALLGPNGAGKTTLIRTIAGRLAPRQGSVSVLGNDPCREQKARGHIGLVPQHLALYDNLTARENLEVFGQLFGLSGSEAKARADDLLSLTELRDKASARVGRLSGGMRRRLNIAAAVMHRPALLLLDEPSVGVDVKALEGVVALIRRLREEGYAILMTTHDMALAEAVCDRVGILKAGTMIAEGSLDVLKVQHFGRSRIVEARFAEPIEPGSADALEQLGLEPVPEDQSRWHGLSETSEDILNRLMMLQDVPPVSAVSVREPGLADVYRHVTHEPVAEKAIA</sequence>
<evidence type="ECO:0000256" key="1">
    <source>
        <dbReference type="ARBA" id="ARBA00005417"/>
    </source>
</evidence>
<dbReference type="EMBL" id="BMGZ01000001">
    <property type="protein sequence ID" value="GGH93487.1"/>
    <property type="molecule type" value="Genomic_DNA"/>
</dbReference>
<dbReference type="Proteomes" id="UP000818603">
    <property type="component" value="Unassembled WGS sequence"/>
</dbReference>
<dbReference type="InterPro" id="IPR003593">
    <property type="entry name" value="AAA+_ATPase"/>
</dbReference>
<dbReference type="PROSITE" id="PS50893">
    <property type="entry name" value="ABC_TRANSPORTER_2"/>
    <property type="match status" value="1"/>
</dbReference>
<evidence type="ECO:0000313" key="8">
    <source>
        <dbReference type="EMBL" id="NHK26812.1"/>
    </source>
</evidence>
<protein>
    <submittedName>
        <fullName evidence="7 8">ABC transporter ATP-binding protein</fullName>
    </submittedName>
</protein>
<dbReference type="GO" id="GO:0016887">
    <property type="term" value="F:ATP hydrolysis activity"/>
    <property type="evidence" value="ECO:0007669"/>
    <property type="project" value="InterPro"/>
</dbReference>
<keyword evidence="10" id="KW-1185">Reference proteome</keyword>
<dbReference type="InterPro" id="IPR027417">
    <property type="entry name" value="P-loop_NTPase"/>
</dbReference>
<gene>
    <name evidence="8" type="ORF">FF098_002675</name>
    <name evidence="7" type="ORF">GCM10011355_05440</name>
</gene>
<evidence type="ECO:0000256" key="3">
    <source>
        <dbReference type="ARBA" id="ARBA00022458"/>
    </source>
</evidence>
<reference evidence="8 10" key="2">
    <citation type="submission" date="2020-02" db="EMBL/GenBank/DDBJ databases">
        <title>Genome sequence of Parvularcula flava strain NH6-79.</title>
        <authorList>
            <person name="Abdul Karim M.H."/>
            <person name="Lam M.Q."/>
            <person name="Chen S.J."/>
            <person name="Yahya A."/>
            <person name="Shahir S."/>
            <person name="Shamsir M.S."/>
            <person name="Chong C.S."/>
        </authorList>
    </citation>
    <scope>NUCLEOTIDE SEQUENCE [LARGE SCALE GENOMIC DNA]</scope>
    <source>
        <strain evidence="8 10">NH6-79</strain>
    </source>
</reference>
<organism evidence="7 9">
    <name type="scientific">Aquisalinus luteolus</name>
    <dbReference type="NCBI Taxonomy" id="1566827"/>
    <lineage>
        <taxon>Bacteria</taxon>
        <taxon>Pseudomonadati</taxon>
        <taxon>Pseudomonadota</taxon>
        <taxon>Alphaproteobacteria</taxon>
        <taxon>Parvularculales</taxon>
        <taxon>Parvularculaceae</taxon>
        <taxon>Aquisalinus</taxon>
    </lineage>
</organism>
<dbReference type="InterPro" id="IPR050763">
    <property type="entry name" value="ABC_transporter_ATP-binding"/>
</dbReference>
<dbReference type="InterPro" id="IPR017871">
    <property type="entry name" value="ABC_transporter-like_CS"/>
</dbReference>
<feature type="domain" description="ABC transporter" evidence="6">
    <location>
        <begin position="9"/>
        <end position="238"/>
    </location>
</feature>
<proteinExistence type="inferred from homology"/>
<dbReference type="RefSeq" id="WP_166426282.1">
    <property type="nucleotide sequence ID" value="NZ_BMGZ01000001.1"/>
</dbReference>
<evidence type="ECO:0000256" key="2">
    <source>
        <dbReference type="ARBA" id="ARBA00022448"/>
    </source>
</evidence>
<evidence type="ECO:0000313" key="9">
    <source>
        <dbReference type="Proteomes" id="UP000621856"/>
    </source>
</evidence>
<dbReference type="EMBL" id="VCJR02000001">
    <property type="protein sequence ID" value="NHK26812.1"/>
    <property type="molecule type" value="Genomic_DNA"/>
</dbReference>
<dbReference type="PROSITE" id="PS00211">
    <property type="entry name" value="ABC_TRANSPORTER_1"/>
    <property type="match status" value="1"/>
</dbReference>
<keyword evidence="4" id="KW-0547">Nucleotide-binding</keyword>
<keyword evidence="2" id="KW-0813">Transport</keyword>
<reference evidence="7" key="1">
    <citation type="journal article" date="2014" name="Int. J. Syst. Evol. Microbiol.">
        <title>Complete genome sequence of Corynebacterium casei LMG S-19264T (=DSM 44701T), isolated from a smear-ripened cheese.</title>
        <authorList>
            <consortium name="US DOE Joint Genome Institute (JGI-PGF)"/>
            <person name="Walter F."/>
            <person name="Albersmeier A."/>
            <person name="Kalinowski J."/>
            <person name="Ruckert C."/>
        </authorList>
    </citation>
    <scope>NUCLEOTIDE SEQUENCE</scope>
    <source>
        <strain evidence="7">CGMCC 1.14984</strain>
    </source>
</reference>
<evidence type="ECO:0000256" key="5">
    <source>
        <dbReference type="ARBA" id="ARBA00022840"/>
    </source>
</evidence>
<dbReference type="Proteomes" id="UP000621856">
    <property type="component" value="Unassembled WGS sequence"/>
</dbReference>
<comment type="similarity">
    <text evidence="1">Belongs to the ABC transporter superfamily.</text>
</comment>
<dbReference type="CDD" id="cd03263">
    <property type="entry name" value="ABC_subfamily_A"/>
    <property type="match status" value="1"/>
</dbReference>
<dbReference type="PANTHER" id="PTHR42711">
    <property type="entry name" value="ABC TRANSPORTER ATP-BINDING PROTEIN"/>
    <property type="match status" value="1"/>
</dbReference>
<dbReference type="InterPro" id="IPR003439">
    <property type="entry name" value="ABC_transporter-like_ATP-bd"/>
</dbReference>
<evidence type="ECO:0000256" key="4">
    <source>
        <dbReference type="ARBA" id="ARBA00022741"/>
    </source>
</evidence>
<evidence type="ECO:0000313" key="7">
    <source>
        <dbReference type="EMBL" id="GGH93487.1"/>
    </source>
</evidence>
<dbReference type="AlphaFoldDB" id="A0A8J3EQC1"/>
<dbReference type="SMART" id="SM00382">
    <property type="entry name" value="AAA"/>
    <property type="match status" value="1"/>
</dbReference>
<dbReference type="PANTHER" id="PTHR42711:SF5">
    <property type="entry name" value="ABC TRANSPORTER ATP-BINDING PROTEIN NATA"/>
    <property type="match status" value="1"/>
</dbReference>
<dbReference type="Gene3D" id="3.40.50.300">
    <property type="entry name" value="P-loop containing nucleotide triphosphate hydrolases"/>
    <property type="match status" value="1"/>
</dbReference>
<dbReference type="SUPFAM" id="SSF52540">
    <property type="entry name" value="P-loop containing nucleoside triphosphate hydrolases"/>
    <property type="match status" value="1"/>
</dbReference>
<evidence type="ECO:0000259" key="6">
    <source>
        <dbReference type="PROSITE" id="PS50893"/>
    </source>
</evidence>
<keyword evidence="3" id="KW-0536">Nodulation</keyword>
<keyword evidence="5 7" id="KW-0067">ATP-binding</keyword>
<evidence type="ECO:0000313" key="10">
    <source>
        <dbReference type="Proteomes" id="UP000818603"/>
    </source>
</evidence>